<dbReference type="InterPro" id="IPR009100">
    <property type="entry name" value="AcylCoA_DH/oxidase_NM_dom_sf"/>
</dbReference>
<evidence type="ECO:0000313" key="18">
    <source>
        <dbReference type="Proteomes" id="UP000639859"/>
    </source>
</evidence>
<evidence type="ECO:0000256" key="6">
    <source>
        <dbReference type="ARBA" id="ARBA00020144"/>
    </source>
</evidence>
<comment type="catalytic activity">
    <reaction evidence="10">
        <text>a medium-chain 2,3-saturated fatty acyl-CoA + oxidized [electron-transfer flavoprotein] + H(+) = a medium-chain (2E)-enoyl-CoA + reduced [electron-transfer flavoprotein]</text>
        <dbReference type="Rhea" id="RHEA:14477"/>
        <dbReference type="Rhea" id="RHEA-COMP:10685"/>
        <dbReference type="Rhea" id="RHEA-COMP:10686"/>
        <dbReference type="ChEBI" id="CHEBI:15378"/>
        <dbReference type="ChEBI" id="CHEBI:57692"/>
        <dbReference type="ChEBI" id="CHEBI:58307"/>
        <dbReference type="ChEBI" id="CHEBI:83723"/>
        <dbReference type="ChEBI" id="CHEBI:83726"/>
        <dbReference type="EC" id="1.3.8.7"/>
    </reaction>
</comment>
<feature type="transmembrane region" description="Helical" evidence="12">
    <location>
        <begin position="30"/>
        <end position="63"/>
    </location>
</feature>
<dbReference type="SUPFAM" id="SSF56645">
    <property type="entry name" value="Acyl-CoA dehydrogenase NM domain-like"/>
    <property type="match status" value="1"/>
</dbReference>
<dbReference type="EC" id="1.3.8.8" evidence="5"/>
<dbReference type="Gene3D" id="1.10.540.10">
    <property type="entry name" value="Acyl-CoA dehydrogenase/oxidase, N-terminal domain"/>
    <property type="match status" value="1"/>
</dbReference>
<dbReference type="Gene3D" id="1.20.140.10">
    <property type="entry name" value="Butyryl-CoA Dehydrogenase, subunit A, domain 3"/>
    <property type="match status" value="1"/>
</dbReference>
<keyword evidence="12" id="KW-0472">Membrane</keyword>
<evidence type="ECO:0000259" key="16">
    <source>
        <dbReference type="Pfam" id="PF09317"/>
    </source>
</evidence>
<evidence type="ECO:0000256" key="3">
    <source>
        <dbReference type="ARBA" id="ARBA00009347"/>
    </source>
</evidence>
<name>A0ABS0SY92_9CAUL</name>
<evidence type="ECO:0000256" key="8">
    <source>
        <dbReference type="ARBA" id="ARBA00022827"/>
    </source>
</evidence>
<dbReference type="InterPro" id="IPR006091">
    <property type="entry name" value="Acyl-CoA_Oxase/DH_mid-dom"/>
</dbReference>
<evidence type="ECO:0000259" key="13">
    <source>
        <dbReference type="Pfam" id="PF00441"/>
    </source>
</evidence>
<dbReference type="EC" id="1.3.8.7" evidence="4"/>
<keyword evidence="8" id="KW-0274">FAD</keyword>
<evidence type="ECO:0000259" key="15">
    <source>
        <dbReference type="Pfam" id="PF02771"/>
    </source>
</evidence>
<reference evidence="17 18" key="1">
    <citation type="submission" date="2020-11" db="EMBL/GenBank/DDBJ databases">
        <title>genome sequence of strain KACC 18849.</title>
        <authorList>
            <person name="Gao J."/>
            <person name="Zhang X."/>
        </authorList>
    </citation>
    <scope>NUCLEOTIDE SEQUENCE [LARGE SCALE GENOMIC DNA]</scope>
    <source>
        <strain evidence="17 18">KACC 18849</strain>
    </source>
</reference>
<keyword evidence="9" id="KW-0560">Oxidoreductase</keyword>
<dbReference type="PANTHER" id="PTHR48083">
    <property type="entry name" value="MEDIUM-CHAIN SPECIFIC ACYL-COA DEHYDROGENASE, MITOCHONDRIAL-RELATED"/>
    <property type="match status" value="1"/>
</dbReference>
<evidence type="ECO:0000256" key="11">
    <source>
        <dbReference type="ARBA" id="ARBA00049247"/>
    </source>
</evidence>
<dbReference type="InterPro" id="IPR046373">
    <property type="entry name" value="Acyl-CoA_Oxase/DH_mid-dom_sf"/>
</dbReference>
<evidence type="ECO:0000256" key="7">
    <source>
        <dbReference type="ARBA" id="ARBA00022630"/>
    </source>
</evidence>
<dbReference type="InterPro" id="IPR013786">
    <property type="entry name" value="AcylCoA_DH/ox_N"/>
</dbReference>
<comment type="pathway">
    <text evidence="2">Lipid metabolism; fatty acid beta-oxidation.</text>
</comment>
<evidence type="ECO:0000256" key="5">
    <source>
        <dbReference type="ARBA" id="ARBA00012040"/>
    </source>
</evidence>
<evidence type="ECO:0000313" key="17">
    <source>
        <dbReference type="EMBL" id="MBI1683653.1"/>
    </source>
</evidence>
<dbReference type="InterPro" id="IPR009075">
    <property type="entry name" value="AcylCo_DH/oxidase_C"/>
</dbReference>
<dbReference type="InterPro" id="IPR050741">
    <property type="entry name" value="Acyl-CoA_dehydrogenase"/>
</dbReference>
<protein>
    <recommendedName>
        <fullName evidence="6">Acyl-coenzyme A dehydrogenase</fullName>
        <ecNumber evidence="4">1.3.8.7</ecNumber>
        <ecNumber evidence="5">1.3.8.8</ecNumber>
    </recommendedName>
</protein>
<feature type="domain" description="Acyl-CoA dehydrogenase/oxidase N-terminal" evidence="15">
    <location>
        <begin position="136"/>
        <end position="235"/>
    </location>
</feature>
<dbReference type="PANTHER" id="PTHR48083:SF33">
    <property type="entry name" value="ACYL-COENZYME A DEHYDROGENASE"/>
    <property type="match status" value="1"/>
</dbReference>
<feature type="domain" description="Acyl-CoA oxidase/dehydrogenase middle" evidence="14">
    <location>
        <begin position="240"/>
        <end position="332"/>
    </location>
</feature>
<dbReference type="InterPro" id="IPR036250">
    <property type="entry name" value="AcylCo_DH-like_C"/>
</dbReference>
<dbReference type="RefSeq" id="WP_198575588.1">
    <property type="nucleotide sequence ID" value="NZ_JADWOX010000004.1"/>
</dbReference>
<keyword evidence="18" id="KW-1185">Reference proteome</keyword>
<sequence length="830" mass="88167">MLIWIGALAPVVFLLAFVQARALVWSAAFAAWIAAGLALGVVGQGVALALAAVVAVSTLLLAVRPLRAAILSAPAMKAFGAIMPRMSPTEQAAVEAGNVWWDAELFAGRPDWKKLLATPAPRLSPEEQRFLDVETEHLADLSNDWESTAVWQDLPPAAWAYARDKGFLGMIIPKQYGGLGFSAYAHSQVVQKLSTRCSAAAVSVMVPNSLGPAELLLHYGTDAQKDHYLPRLARGVEIPCFALTNPYAGSDAASITDTGVVCRGTWQGRETLGFRISWRKRYITLAPIATVIGLAFRAVDPDGLLGQGAEPGITCVLIPREHPGVEIGRRHWPLNAVFQNGPIRGDDVFVPMEMVIGGQAQVGAGWRMLMECLAAGRAISLPSSNVGMSKLAVGMVGAYVAIRRQFNMPIGAFEGVQEPLARMAGHLYAADSVRRLAAAALDQGEKPSVVSAIAKYHVTERARIVVNDAMDVVGGKGVCMGPGNFLARAYQQIPIAITVEGANIMTRTLIIYGQGAIRCHPYVLTLMRTTQGRELKAFDAALFGYVGFLFRNLARAAAFALTGGALIPAPAGAAPQLARYYRAATRFSTLLALASDLSMATVGGALKRKGALTGRLGDLLSQLLILSSVLKRFEDEGRAAEDLPLVHWAAQDALARASEAWRALLANHPSRVVAGLLGLVGAGVGRAGPDDRLAAAVAGLIQRHGPARDRLLAGSWTPRIEVDPIAATAVAFDLHPQVEAIERRLKPAIVAGTIPRAPQNLTLLDAWAADAEGLGLIDAAERALIARFAELADQAIQVDDFPQDFGLAEGLARREEASKAKPVARKGRAA</sequence>
<comment type="catalytic activity">
    <reaction evidence="11">
        <text>a long-chain 2,3-saturated fatty acyl-CoA + oxidized [electron-transfer flavoprotein] + H(+) = a long-chain (2E)-enoyl-CoA + reduced [electron-transfer flavoprotein]</text>
        <dbReference type="Rhea" id="RHEA:17721"/>
        <dbReference type="Rhea" id="RHEA-COMP:10685"/>
        <dbReference type="Rhea" id="RHEA-COMP:10686"/>
        <dbReference type="ChEBI" id="CHEBI:15378"/>
        <dbReference type="ChEBI" id="CHEBI:57692"/>
        <dbReference type="ChEBI" id="CHEBI:58307"/>
        <dbReference type="ChEBI" id="CHEBI:83721"/>
        <dbReference type="ChEBI" id="CHEBI:83727"/>
        <dbReference type="EC" id="1.3.8.8"/>
    </reaction>
</comment>
<proteinExistence type="inferred from homology"/>
<dbReference type="Pfam" id="PF00441">
    <property type="entry name" value="Acyl-CoA_dh_1"/>
    <property type="match status" value="1"/>
</dbReference>
<dbReference type="EMBL" id="JADWOX010000004">
    <property type="protein sequence ID" value="MBI1683653.1"/>
    <property type="molecule type" value="Genomic_DNA"/>
</dbReference>
<organism evidence="17 18">
    <name type="scientific">Caulobacter hibisci</name>
    <dbReference type="NCBI Taxonomy" id="2035993"/>
    <lineage>
        <taxon>Bacteria</taxon>
        <taxon>Pseudomonadati</taxon>
        <taxon>Pseudomonadota</taxon>
        <taxon>Alphaproteobacteria</taxon>
        <taxon>Caulobacterales</taxon>
        <taxon>Caulobacteraceae</taxon>
        <taxon>Caulobacter</taxon>
    </lineage>
</organism>
<gene>
    <name evidence="17" type="ORF">I4Q42_08240</name>
</gene>
<comment type="similarity">
    <text evidence="3">Belongs to the acyl-CoA dehydrogenase family.</text>
</comment>
<evidence type="ECO:0000256" key="12">
    <source>
        <dbReference type="SAM" id="Phobius"/>
    </source>
</evidence>
<dbReference type="Pfam" id="PF02770">
    <property type="entry name" value="Acyl-CoA_dh_M"/>
    <property type="match status" value="1"/>
</dbReference>
<keyword evidence="12" id="KW-0812">Transmembrane</keyword>
<keyword evidence="7" id="KW-0285">Flavoprotein</keyword>
<dbReference type="NCBIfam" id="NF009586">
    <property type="entry name" value="PRK13026.1"/>
    <property type="match status" value="1"/>
</dbReference>
<dbReference type="SUPFAM" id="SSF47203">
    <property type="entry name" value="Acyl-CoA dehydrogenase C-terminal domain-like"/>
    <property type="match status" value="1"/>
</dbReference>
<evidence type="ECO:0000256" key="9">
    <source>
        <dbReference type="ARBA" id="ARBA00023002"/>
    </source>
</evidence>
<evidence type="ECO:0000256" key="10">
    <source>
        <dbReference type="ARBA" id="ARBA00047882"/>
    </source>
</evidence>
<dbReference type="Pfam" id="PF02771">
    <property type="entry name" value="Acyl-CoA_dh_N"/>
    <property type="match status" value="1"/>
</dbReference>
<comment type="cofactor">
    <cofactor evidence="1">
        <name>FAD</name>
        <dbReference type="ChEBI" id="CHEBI:57692"/>
    </cofactor>
</comment>
<accession>A0ABS0SY92</accession>
<dbReference type="Pfam" id="PF09317">
    <property type="entry name" value="ACDH_C"/>
    <property type="match status" value="1"/>
</dbReference>
<evidence type="ECO:0000256" key="4">
    <source>
        <dbReference type="ARBA" id="ARBA00012033"/>
    </source>
</evidence>
<feature type="domain" description="Acyl-CoA dehydrogenase/oxidase C-terminal" evidence="13">
    <location>
        <begin position="363"/>
        <end position="510"/>
    </location>
</feature>
<evidence type="ECO:0000259" key="14">
    <source>
        <dbReference type="Pfam" id="PF02770"/>
    </source>
</evidence>
<comment type="caution">
    <text evidence="17">The sequence shown here is derived from an EMBL/GenBank/DDBJ whole genome shotgun (WGS) entry which is preliminary data.</text>
</comment>
<dbReference type="Proteomes" id="UP000639859">
    <property type="component" value="Unassembled WGS sequence"/>
</dbReference>
<dbReference type="InterPro" id="IPR037069">
    <property type="entry name" value="AcylCoA_DH/ox_N_sf"/>
</dbReference>
<dbReference type="Gene3D" id="2.40.110.10">
    <property type="entry name" value="Butyryl-CoA Dehydrogenase, subunit A, domain 2"/>
    <property type="match status" value="1"/>
</dbReference>
<keyword evidence="12" id="KW-1133">Transmembrane helix</keyword>
<dbReference type="NCBIfam" id="NF007000">
    <property type="entry name" value="PRK09463.1"/>
    <property type="match status" value="1"/>
</dbReference>
<dbReference type="InterPro" id="IPR015396">
    <property type="entry name" value="FadE_C"/>
</dbReference>
<evidence type="ECO:0000256" key="2">
    <source>
        <dbReference type="ARBA" id="ARBA00005005"/>
    </source>
</evidence>
<feature type="domain" description="Acyl-CoA dehydrogenase C-terminal bacterial-type" evidence="16">
    <location>
        <begin position="517"/>
        <end position="801"/>
    </location>
</feature>
<evidence type="ECO:0000256" key="1">
    <source>
        <dbReference type="ARBA" id="ARBA00001974"/>
    </source>
</evidence>